<dbReference type="PANTHER" id="PTHR46796">
    <property type="entry name" value="HTH-TYPE TRANSCRIPTIONAL ACTIVATOR RHAS-RELATED"/>
    <property type="match status" value="1"/>
</dbReference>
<dbReference type="InterPro" id="IPR050204">
    <property type="entry name" value="AraC_XylS_family_regulators"/>
</dbReference>
<dbReference type="AlphaFoldDB" id="A0A1I0SJK7"/>
<organism evidence="5 6">
    <name type="scientific">Pedobacter suwonensis</name>
    <dbReference type="NCBI Taxonomy" id="332999"/>
    <lineage>
        <taxon>Bacteria</taxon>
        <taxon>Pseudomonadati</taxon>
        <taxon>Bacteroidota</taxon>
        <taxon>Sphingobacteriia</taxon>
        <taxon>Sphingobacteriales</taxon>
        <taxon>Sphingobacteriaceae</taxon>
        <taxon>Pedobacter</taxon>
    </lineage>
</organism>
<dbReference type="STRING" id="332999.SAMN04488511_101493"/>
<protein>
    <submittedName>
        <fullName evidence="5">Transcriptional regulator, AraC family</fullName>
    </submittedName>
</protein>
<keyword evidence="1" id="KW-0805">Transcription regulation</keyword>
<dbReference type="Gene3D" id="1.10.10.60">
    <property type="entry name" value="Homeodomain-like"/>
    <property type="match status" value="1"/>
</dbReference>
<evidence type="ECO:0000256" key="3">
    <source>
        <dbReference type="ARBA" id="ARBA00023163"/>
    </source>
</evidence>
<keyword evidence="2" id="KW-0238">DNA-binding</keyword>
<dbReference type="InterPro" id="IPR018060">
    <property type="entry name" value="HTH_AraC"/>
</dbReference>
<keyword evidence="3" id="KW-0804">Transcription</keyword>
<dbReference type="InterPro" id="IPR046532">
    <property type="entry name" value="DUF6597"/>
</dbReference>
<dbReference type="PROSITE" id="PS01124">
    <property type="entry name" value="HTH_ARAC_FAMILY_2"/>
    <property type="match status" value="1"/>
</dbReference>
<accession>A0A1I0SJK7</accession>
<feature type="domain" description="HTH araC/xylS-type" evidence="4">
    <location>
        <begin position="172"/>
        <end position="271"/>
    </location>
</feature>
<dbReference type="GO" id="GO:0003700">
    <property type="term" value="F:DNA-binding transcription factor activity"/>
    <property type="evidence" value="ECO:0007669"/>
    <property type="project" value="InterPro"/>
</dbReference>
<dbReference type="SUPFAM" id="SSF46689">
    <property type="entry name" value="Homeodomain-like"/>
    <property type="match status" value="1"/>
</dbReference>
<dbReference type="EMBL" id="FOJM01000001">
    <property type="protein sequence ID" value="SFA39652.1"/>
    <property type="molecule type" value="Genomic_DNA"/>
</dbReference>
<dbReference type="GO" id="GO:0043565">
    <property type="term" value="F:sequence-specific DNA binding"/>
    <property type="evidence" value="ECO:0007669"/>
    <property type="project" value="InterPro"/>
</dbReference>
<dbReference type="Pfam" id="PF12833">
    <property type="entry name" value="HTH_18"/>
    <property type="match status" value="1"/>
</dbReference>
<evidence type="ECO:0000313" key="5">
    <source>
        <dbReference type="EMBL" id="SFA39652.1"/>
    </source>
</evidence>
<dbReference type="InterPro" id="IPR009057">
    <property type="entry name" value="Homeodomain-like_sf"/>
</dbReference>
<reference evidence="6" key="1">
    <citation type="submission" date="2016-10" db="EMBL/GenBank/DDBJ databases">
        <authorList>
            <person name="Varghese N."/>
            <person name="Submissions S."/>
        </authorList>
    </citation>
    <scope>NUCLEOTIDE SEQUENCE [LARGE SCALE GENOMIC DNA]</scope>
    <source>
        <strain evidence="6">DSM 18130</strain>
    </source>
</reference>
<evidence type="ECO:0000256" key="1">
    <source>
        <dbReference type="ARBA" id="ARBA00023015"/>
    </source>
</evidence>
<evidence type="ECO:0000256" key="2">
    <source>
        <dbReference type="ARBA" id="ARBA00023125"/>
    </source>
</evidence>
<dbReference type="Proteomes" id="UP000198836">
    <property type="component" value="Unassembled WGS sequence"/>
</dbReference>
<gene>
    <name evidence="5" type="ORF">SAMN04488511_101493</name>
</gene>
<sequence>MEKSLLKTTILKPENPVLKQYVEYFLFLRKKDELPVQYTTFPNNNLCLAIYRHNQVNHQRHEKLNHCVIRAGREEFTSRIYGFHHMPFRVDIQQELDQICVIFHPAALKAFTRLNFDEIDHAGQVFEQLFQPKEPYFLEQLFGETDPARQARRLEALLLHQLEEHRIAKISEALYHLSLAQPHRQNISVEMLCQKLGVSDTTLFRLFKTGLGQNPQKYLKTIRFRQALHDLTTAPNPLTTVALRHHYYDQAHFIRDFKTFTGYSPKKLLNMVSVQQQSLTWIYQEKQGE</sequence>
<dbReference type="PANTHER" id="PTHR46796:SF13">
    <property type="entry name" value="HTH-TYPE TRANSCRIPTIONAL ACTIVATOR RHAS"/>
    <property type="match status" value="1"/>
</dbReference>
<dbReference type="Pfam" id="PF20240">
    <property type="entry name" value="DUF6597"/>
    <property type="match status" value="1"/>
</dbReference>
<name>A0A1I0SJK7_9SPHI</name>
<dbReference type="RefSeq" id="WP_090979856.1">
    <property type="nucleotide sequence ID" value="NZ_FOJM01000001.1"/>
</dbReference>
<keyword evidence="6" id="KW-1185">Reference proteome</keyword>
<dbReference type="SMART" id="SM00342">
    <property type="entry name" value="HTH_ARAC"/>
    <property type="match status" value="1"/>
</dbReference>
<evidence type="ECO:0000259" key="4">
    <source>
        <dbReference type="PROSITE" id="PS01124"/>
    </source>
</evidence>
<dbReference type="OrthoDB" id="662446at2"/>
<proteinExistence type="predicted"/>
<evidence type="ECO:0000313" key="6">
    <source>
        <dbReference type="Proteomes" id="UP000198836"/>
    </source>
</evidence>